<comment type="caution">
    <text evidence="8">The sequence shown here is derived from an EMBL/GenBank/DDBJ whole genome shotgun (WGS) entry which is preliminary data.</text>
</comment>
<evidence type="ECO:0000256" key="4">
    <source>
        <dbReference type="ARBA" id="ARBA00023136"/>
    </source>
</evidence>
<keyword evidence="3 6" id="KW-1133">Transmembrane helix</keyword>
<comment type="similarity">
    <text evidence="5">Belongs to the SAT4 family.</text>
</comment>
<keyword evidence="2 6" id="KW-0812">Transmembrane</keyword>
<keyword evidence="9" id="KW-1185">Reference proteome</keyword>
<name>A0ABR2V9T3_9PEZI</name>
<gene>
    <name evidence="8" type="ORF">SUNI508_13975</name>
</gene>
<evidence type="ECO:0000256" key="2">
    <source>
        <dbReference type="ARBA" id="ARBA00022692"/>
    </source>
</evidence>
<dbReference type="PANTHER" id="PTHR33048:SF160">
    <property type="entry name" value="SAT4 FAMILY MEMBRANE PROTEIN"/>
    <property type="match status" value="1"/>
</dbReference>
<evidence type="ECO:0000256" key="5">
    <source>
        <dbReference type="ARBA" id="ARBA00038359"/>
    </source>
</evidence>
<dbReference type="InterPro" id="IPR049326">
    <property type="entry name" value="Rhodopsin_dom_fungi"/>
</dbReference>
<keyword evidence="4 6" id="KW-0472">Membrane</keyword>
<evidence type="ECO:0000256" key="3">
    <source>
        <dbReference type="ARBA" id="ARBA00022989"/>
    </source>
</evidence>
<reference evidence="8 9" key="1">
    <citation type="journal article" date="2024" name="J. Plant Pathol.">
        <title>Sequence and assembly of the genome of Seiridium unicorne, isolate CBS 538.82, causal agent of cypress canker disease.</title>
        <authorList>
            <person name="Scali E."/>
            <person name="Rocca G.D."/>
            <person name="Danti R."/>
            <person name="Garbelotto M."/>
            <person name="Barberini S."/>
            <person name="Baroncelli R."/>
            <person name="Emiliani G."/>
        </authorList>
    </citation>
    <scope>NUCLEOTIDE SEQUENCE [LARGE SCALE GENOMIC DNA]</scope>
    <source>
        <strain evidence="8 9">BM-138-508</strain>
    </source>
</reference>
<feature type="domain" description="Rhodopsin" evidence="7">
    <location>
        <begin position="12"/>
        <end position="200"/>
    </location>
</feature>
<evidence type="ECO:0000256" key="1">
    <source>
        <dbReference type="ARBA" id="ARBA00004141"/>
    </source>
</evidence>
<sequence>MFALAAVAVVVRFLSRTPYYGGTAGWDDWTCLLTLLIMTASQGEATVVLRNGFGRDVWMLTEEQITIVFKNNYIAQLLCVAAFTTIKISILALYLRVFPLEDFRLQCHVLMVLSMLFGLAVAISSLLYCRPFSYTWLRWNSTYSGECIDISAQMAFAFIGTAALDVIIFLLPIPQLLTLRINLKKKIAVIVVMTAGLVASAFLRPAHELTSQFWTLYSNSHSTNINAAKPALLAAYAGYVSKGQIR</sequence>
<feature type="transmembrane region" description="Helical" evidence="6">
    <location>
        <begin position="183"/>
        <end position="203"/>
    </location>
</feature>
<protein>
    <submittedName>
        <fullName evidence="8">Extracellular membrane protein CFEM domain-containing protein</fullName>
    </submittedName>
</protein>
<dbReference type="PANTHER" id="PTHR33048">
    <property type="entry name" value="PTH11-LIKE INTEGRAL MEMBRANE PROTEIN (AFU_ORTHOLOGUE AFUA_5G11245)"/>
    <property type="match status" value="1"/>
</dbReference>
<proteinExistence type="inferred from homology"/>
<feature type="transmembrane region" description="Helical" evidence="6">
    <location>
        <begin position="73"/>
        <end position="95"/>
    </location>
</feature>
<dbReference type="Pfam" id="PF20684">
    <property type="entry name" value="Fung_rhodopsin"/>
    <property type="match status" value="1"/>
</dbReference>
<comment type="subcellular location">
    <subcellularLocation>
        <location evidence="1">Membrane</location>
        <topology evidence="1">Multi-pass membrane protein</topology>
    </subcellularLocation>
</comment>
<organism evidence="8 9">
    <name type="scientific">Seiridium unicorne</name>
    <dbReference type="NCBI Taxonomy" id="138068"/>
    <lineage>
        <taxon>Eukaryota</taxon>
        <taxon>Fungi</taxon>
        <taxon>Dikarya</taxon>
        <taxon>Ascomycota</taxon>
        <taxon>Pezizomycotina</taxon>
        <taxon>Sordariomycetes</taxon>
        <taxon>Xylariomycetidae</taxon>
        <taxon>Amphisphaeriales</taxon>
        <taxon>Sporocadaceae</taxon>
        <taxon>Seiridium</taxon>
    </lineage>
</organism>
<accession>A0ABR2V9T3</accession>
<evidence type="ECO:0000313" key="9">
    <source>
        <dbReference type="Proteomes" id="UP001408356"/>
    </source>
</evidence>
<feature type="transmembrane region" description="Helical" evidence="6">
    <location>
        <begin position="107"/>
        <end position="128"/>
    </location>
</feature>
<dbReference type="InterPro" id="IPR052337">
    <property type="entry name" value="SAT4-like"/>
</dbReference>
<evidence type="ECO:0000259" key="7">
    <source>
        <dbReference type="Pfam" id="PF20684"/>
    </source>
</evidence>
<feature type="transmembrane region" description="Helical" evidence="6">
    <location>
        <begin position="148"/>
        <end position="171"/>
    </location>
</feature>
<evidence type="ECO:0000313" key="8">
    <source>
        <dbReference type="EMBL" id="KAK9423662.1"/>
    </source>
</evidence>
<dbReference type="Proteomes" id="UP001408356">
    <property type="component" value="Unassembled WGS sequence"/>
</dbReference>
<evidence type="ECO:0000256" key="6">
    <source>
        <dbReference type="SAM" id="Phobius"/>
    </source>
</evidence>
<dbReference type="EMBL" id="JARVKF010000067">
    <property type="protein sequence ID" value="KAK9423662.1"/>
    <property type="molecule type" value="Genomic_DNA"/>
</dbReference>